<protein>
    <submittedName>
        <fullName evidence="2">Uncharacterized protein</fullName>
    </submittedName>
</protein>
<comment type="caution">
    <text evidence="2">The sequence shown here is derived from an EMBL/GenBank/DDBJ whole genome shotgun (WGS) entry which is preliminary data.</text>
</comment>
<name>A0ABP5CMU9_9PSEU</name>
<gene>
    <name evidence="2" type="ORF">GCM10009754_41730</name>
</gene>
<accession>A0ABP5CMU9</accession>
<proteinExistence type="predicted"/>
<dbReference type="EMBL" id="BAAANN010000016">
    <property type="protein sequence ID" value="GAA1965317.1"/>
    <property type="molecule type" value="Genomic_DNA"/>
</dbReference>
<reference evidence="3" key="1">
    <citation type="journal article" date="2019" name="Int. J. Syst. Evol. Microbiol.">
        <title>The Global Catalogue of Microorganisms (GCM) 10K type strain sequencing project: providing services to taxonomists for standard genome sequencing and annotation.</title>
        <authorList>
            <consortium name="The Broad Institute Genomics Platform"/>
            <consortium name="The Broad Institute Genome Sequencing Center for Infectious Disease"/>
            <person name="Wu L."/>
            <person name="Ma J."/>
        </authorList>
    </citation>
    <scope>NUCLEOTIDE SEQUENCE [LARGE SCALE GENOMIC DNA]</scope>
    <source>
        <strain evidence="3">JCM 14545</strain>
    </source>
</reference>
<keyword evidence="3" id="KW-1185">Reference proteome</keyword>
<evidence type="ECO:0000313" key="3">
    <source>
        <dbReference type="Proteomes" id="UP001501116"/>
    </source>
</evidence>
<sequence length="53" mass="5765">MTIRDEWTPALPQHPSTRSPHMPVSGPSGLSDYAVSPLDMPTALLRDEVHVAV</sequence>
<dbReference type="Proteomes" id="UP001501116">
    <property type="component" value="Unassembled WGS sequence"/>
</dbReference>
<organism evidence="2 3">
    <name type="scientific">Amycolatopsis minnesotensis</name>
    <dbReference type="NCBI Taxonomy" id="337894"/>
    <lineage>
        <taxon>Bacteria</taxon>
        <taxon>Bacillati</taxon>
        <taxon>Actinomycetota</taxon>
        <taxon>Actinomycetes</taxon>
        <taxon>Pseudonocardiales</taxon>
        <taxon>Pseudonocardiaceae</taxon>
        <taxon>Amycolatopsis</taxon>
    </lineage>
</organism>
<feature type="region of interest" description="Disordered" evidence="1">
    <location>
        <begin position="1"/>
        <end position="33"/>
    </location>
</feature>
<evidence type="ECO:0000313" key="2">
    <source>
        <dbReference type="EMBL" id="GAA1965317.1"/>
    </source>
</evidence>
<evidence type="ECO:0000256" key="1">
    <source>
        <dbReference type="SAM" id="MobiDB-lite"/>
    </source>
</evidence>